<dbReference type="SUPFAM" id="SSF81321">
    <property type="entry name" value="Family A G protein-coupled receptor-like"/>
    <property type="match status" value="2"/>
</dbReference>
<keyword evidence="8" id="KW-0325">Glycoprotein</keyword>
<protein>
    <submittedName>
        <fullName evidence="13">G-protein coupled receptor 55</fullName>
    </submittedName>
</protein>
<dbReference type="InterPro" id="IPR000276">
    <property type="entry name" value="GPCR_Rhodpsn"/>
</dbReference>
<keyword evidence="14" id="KW-1185">Reference proteome</keyword>
<organism evidence="13 14">
    <name type="scientific">Lonchura striata</name>
    <name type="common">white-rumped munia</name>
    <dbReference type="NCBI Taxonomy" id="40157"/>
    <lineage>
        <taxon>Eukaryota</taxon>
        <taxon>Metazoa</taxon>
        <taxon>Chordata</taxon>
        <taxon>Craniata</taxon>
        <taxon>Vertebrata</taxon>
        <taxon>Euteleostomi</taxon>
        <taxon>Archelosauria</taxon>
        <taxon>Archosauria</taxon>
        <taxon>Dinosauria</taxon>
        <taxon>Saurischia</taxon>
        <taxon>Theropoda</taxon>
        <taxon>Coelurosauria</taxon>
        <taxon>Aves</taxon>
        <taxon>Neognathae</taxon>
        <taxon>Neoaves</taxon>
        <taxon>Telluraves</taxon>
        <taxon>Australaves</taxon>
        <taxon>Passeriformes</taxon>
        <taxon>Passeroidea</taxon>
        <taxon>Estrildidae</taxon>
        <taxon>Estrildinae</taxon>
        <taxon>Lonchura</taxon>
    </lineage>
</organism>
<feature type="domain" description="G-protein coupled receptors family 1 profile" evidence="12">
    <location>
        <begin position="1"/>
        <end position="221"/>
    </location>
</feature>
<dbReference type="PANTHER" id="PTHR24232">
    <property type="entry name" value="G-PROTEIN COUPLED RECEPTOR"/>
    <property type="match status" value="1"/>
</dbReference>
<evidence type="ECO:0000256" key="9">
    <source>
        <dbReference type="ARBA" id="ARBA00023224"/>
    </source>
</evidence>
<proteinExistence type="inferred from homology"/>
<keyword evidence="3 10" id="KW-0812">Transmembrane</keyword>
<keyword evidence="4 11" id="KW-1133">Transmembrane helix</keyword>
<evidence type="ECO:0000313" key="13">
    <source>
        <dbReference type="EMBL" id="OWK57605.1"/>
    </source>
</evidence>
<dbReference type="PRINTS" id="PR00237">
    <property type="entry name" value="GPCRRHODOPSN"/>
</dbReference>
<comment type="subcellular location">
    <subcellularLocation>
        <location evidence="1">Cell membrane</location>
        <topology evidence="1">Multi-pass membrane protein</topology>
    </subcellularLocation>
</comment>
<dbReference type="GO" id="GO:0004930">
    <property type="term" value="F:G protein-coupled receptor activity"/>
    <property type="evidence" value="ECO:0007669"/>
    <property type="project" value="UniProtKB-KW"/>
</dbReference>
<feature type="transmembrane region" description="Helical" evidence="11">
    <location>
        <begin position="34"/>
        <end position="54"/>
    </location>
</feature>
<sequence>MISLVLADILLLLSLPPKLYYSVTKVPGLLCSLIQAPYFVNTYTSIFIIVCITVDRYICIRHPFEGRANQSPRWAVVICCFIWAAAWICSIPIYVFQKKEPIKCFHNMSDQTWSVPFIVSVEVFGFLIPLAVMVFCSAQTIWILLNHKTHAKKSVEESGSLRVIVINLVVFLVCFTPVHLGILLQILGDMNNTHGKGNISATVELFQLIMYTPTFILGLLFNIMALSFLFFKVKKLSESTVYMMALIFLDTLLLFTLPFKIISYHLQDNWNLGSVFCSTLESLYFVNMYGSILISLCICVDRYVAIQYPFVALTLRSIKKAAMVCALICLGTSVGTLSTFQLHGKGHNISSCFHNFSKSTWENAGLFSTLVIIFLGSLAAMTFCTAQTVRCLRRHRNPDNLQTHSTRAERIVVTNLVAFLVCFTPYHVAYIMYFLVKNNIIHISFQQVLRDIVQVTLCWANLNCCLDGVCYYFVLKESLEDPLQNNEKRAMQKP</sequence>
<dbReference type="GO" id="GO:0035025">
    <property type="term" value="P:positive regulation of Rho protein signal transduction"/>
    <property type="evidence" value="ECO:0007669"/>
    <property type="project" value="TreeGrafter"/>
</dbReference>
<evidence type="ECO:0000256" key="7">
    <source>
        <dbReference type="ARBA" id="ARBA00023170"/>
    </source>
</evidence>
<feature type="transmembrane region" description="Helical" evidence="11">
    <location>
        <begin position="364"/>
        <end position="386"/>
    </location>
</feature>
<feature type="transmembrane region" description="Helical" evidence="11">
    <location>
        <begin position="282"/>
        <end position="300"/>
    </location>
</feature>
<evidence type="ECO:0000256" key="5">
    <source>
        <dbReference type="ARBA" id="ARBA00023040"/>
    </source>
</evidence>
<evidence type="ECO:0000256" key="3">
    <source>
        <dbReference type="ARBA" id="ARBA00022692"/>
    </source>
</evidence>
<evidence type="ECO:0000259" key="12">
    <source>
        <dbReference type="PROSITE" id="PS50262"/>
    </source>
</evidence>
<dbReference type="EMBL" id="MUZQ01000121">
    <property type="protein sequence ID" value="OWK57605.1"/>
    <property type="molecule type" value="Genomic_DNA"/>
</dbReference>
<dbReference type="PANTHER" id="PTHR24232:SF51">
    <property type="entry name" value="G-PROTEIN COUPLED RECEPTORS FAMILY 1 PROFILE DOMAIN-CONTAINING PROTEIN"/>
    <property type="match status" value="1"/>
</dbReference>
<name>A0A218UV19_9PASE</name>
<evidence type="ECO:0000256" key="11">
    <source>
        <dbReference type="SAM" id="Phobius"/>
    </source>
</evidence>
<keyword evidence="6 11" id="KW-0472">Membrane</keyword>
<evidence type="ECO:0000256" key="1">
    <source>
        <dbReference type="ARBA" id="ARBA00004651"/>
    </source>
</evidence>
<dbReference type="PROSITE" id="PS00237">
    <property type="entry name" value="G_PROTEIN_RECEP_F1_1"/>
    <property type="match status" value="1"/>
</dbReference>
<dbReference type="Proteomes" id="UP000197619">
    <property type="component" value="Unassembled WGS sequence"/>
</dbReference>
<feature type="transmembrane region" description="Helical" evidence="11">
    <location>
        <begin position="412"/>
        <end position="436"/>
    </location>
</feature>
<dbReference type="FunFam" id="1.20.1070.10:FF:000142">
    <property type="entry name" value="G protein-coupled receptor 55"/>
    <property type="match status" value="1"/>
</dbReference>
<keyword evidence="2" id="KW-1003">Cell membrane</keyword>
<feature type="transmembrane region" description="Helical" evidence="11">
    <location>
        <begin position="241"/>
        <end position="262"/>
    </location>
</feature>
<feature type="transmembrane region" description="Helical" evidence="11">
    <location>
        <begin position="321"/>
        <end position="344"/>
    </location>
</feature>
<feature type="domain" description="G-protein coupled receptors family 1 profile" evidence="12">
    <location>
        <begin position="221"/>
        <end position="471"/>
    </location>
</feature>
<feature type="transmembrane region" description="Helical" evidence="11">
    <location>
        <begin position="208"/>
        <end position="229"/>
    </location>
</feature>
<accession>A0A218UV19</accession>
<feature type="transmembrane region" description="Helical" evidence="11">
    <location>
        <begin position="74"/>
        <end position="97"/>
    </location>
</feature>
<evidence type="ECO:0000256" key="2">
    <source>
        <dbReference type="ARBA" id="ARBA00022475"/>
    </source>
</evidence>
<evidence type="ECO:0000313" key="14">
    <source>
        <dbReference type="Proteomes" id="UP000197619"/>
    </source>
</evidence>
<evidence type="ECO:0000256" key="4">
    <source>
        <dbReference type="ARBA" id="ARBA00022989"/>
    </source>
</evidence>
<dbReference type="Pfam" id="PF00001">
    <property type="entry name" value="7tm_1"/>
    <property type="match status" value="2"/>
</dbReference>
<evidence type="ECO:0000256" key="8">
    <source>
        <dbReference type="ARBA" id="ARBA00023180"/>
    </source>
</evidence>
<gene>
    <name evidence="13" type="primary">GPR55</name>
    <name evidence="13" type="ORF">RLOC_00002732</name>
</gene>
<keyword evidence="7 10" id="KW-0675">Receptor</keyword>
<keyword evidence="9 10" id="KW-0807">Transducer</keyword>
<dbReference type="AlphaFoldDB" id="A0A218UV19"/>
<keyword evidence="5 10" id="KW-0297">G-protein coupled receptor</keyword>
<dbReference type="InterPro" id="IPR017452">
    <property type="entry name" value="GPCR_Rhodpsn_7TM"/>
</dbReference>
<comment type="caution">
    <text evidence="13">The sequence shown here is derived from an EMBL/GenBank/DDBJ whole genome shotgun (WGS) entry which is preliminary data.</text>
</comment>
<feature type="transmembrane region" description="Helical" evidence="11">
    <location>
        <begin position="117"/>
        <end position="145"/>
    </location>
</feature>
<dbReference type="GO" id="GO:0005886">
    <property type="term" value="C:plasma membrane"/>
    <property type="evidence" value="ECO:0007669"/>
    <property type="project" value="UniProtKB-SubCell"/>
</dbReference>
<reference evidence="13 14" key="1">
    <citation type="submission" date="2017-05" db="EMBL/GenBank/DDBJ databases">
        <title>Genome of assembly of the Bengalese finch, Lonchura striata domestica.</title>
        <authorList>
            <person name="Colquitt B.M."/>
            <person name="Brainard M.S."/>
        </authorList>
    </citation>
    <scope>NUCLEOTIDE SEQUENCE [LARGE SCALE GENOMIC DNA]</scope>
    <source>
        <strain evidence="13">White83orange57</strain>
    </source>
</reference>
<evidence type="ECO:0000256" key="10">
    <source>
        <dbReference type="RuleBase" id="RU000688"/>
    </source>
</evidence>
<dbReference type="Gene3D" id="1.20.1070.10">
    <property type="entry name" value="Rhodopsin 7-helix transmembrane proteins"/>
    <property type="match status" value="2"/>
</dbReference>
<evidence type="ECO:0000256" key="6">
    <source>
        <dbReference type="ARBA" id="ARBA00023136"/>
    </source>
</evidence>
<dbReference type="PROSITE" id="PS50262">
    <property type="entry name" value="G_PROTEIN_RECEP_F1_2"/>
    <property type="match status" value="2"/>
</dbReference>
<dbReference type="PRINTS" id="PR01157">
    <property type="entry name" value="P2YPURNOCPTR"/>
</dbReference>
<feature type="transmembrane region" description="Helical" evidence="11">
    <location>
        <begin position="165"/>
        <end position="188"/>
    </location>
</feature>
<dbReference type="GO" id="GO:0007200">
    <property type="term" value="P:phospholipase C-activating G protein-coupled receptor signaling pathway"/>
    <property type="evidence" value="ECO:0007669"/>
    <property type="project" value="TreeGrafter"/>
</dbReference>
<comment type="similarity">
    <text evidence="10">Belongs to the G-protein coupled receptor 1 family.</text>
</comment>